<organism evidence="1 2">
    <name type="scientific">Botryotinia fuckeliana (strain T4)</name>
    <name type="common">Noble rot fungus</name>
    <name type="synonym">Botrytis cinerea</name>
    <dbReference type="NCBI Taxonomy" id="999810"/>
    <lineage>
        <taxon>Eukaryota</taxon>
        <taxon>Fungi</taxon>
        <taxon>Dikarya</taxon>
        <taxon>Ascomycota</taxon>
        <taxon>Pezizomycotina</taxon>
        <taxon>Leotiomycetes</taxon>
        <taxon>Helotiales</taxon>
        <taxon>Sclerotiniaceae</taxon>
        <taxon>Botrytis</taxon>
    </lineage>
</organism>
<dbReference type="AlphaFoldDB" id="G2YSB2"/>
<evidence type="ECO:0000313" key="1">
    <source>
        <dbReference type="EMBL" id="CCD54510.1"/>
    </source>
</evidence>
<name>G2YSB2_BOTF4</name>
<dbReference type="Proteomes" id="UP000008177">
    <property type="component" value="Unplaced contigs"/>
</dbReference>
<evidence type="ECO:0000313" key="2">
    <source>
        <dbReference type="Proteomes" id="UP000008177"/>
    </source>
</evidence>
<accession>G2YSB2</accession>
<gene>
    <name evidence="1" type="ORF">BofuT4_P125580.1</name>
</gene>
<dbReference type="EMBL" id="FQ790351">
    <property type="protein sequence ID" value="CCD54510.1"/>
    <property type="molecule type" value="Genomic_DNA"/>
</dbReference>
<proteinExistence type="predicted"/>
<dbReference type="InParanoid" id="G2YSB2"/>
<reference evidence="2" key="1">
    <citation type="journal article" date="2011" name="PLoS Genet.">
        <title>Genomic analysis of the necrotrophic fungal pathogens Sclerotinia sclerotiorum and Botrytis cinerea.</title>
        <authorList>
            <person name="Amselem J."/>
            <person name="Cuomo C.A."/>
            <person name="van Kan J.A."/>
            <person name="Viaud M."/>
            <person name="Benito E.P."/>
            <person name="Couloux A."/>
            <person name="Coutinho P.M."/>
            <person name="de Vries R.P."/>
            <person name="Dyer P.S."/>
            <person name="Fillinger S."/>
            <person name="Fournier E."/>
            <person name="Gout L."/>
            <person name="Hahn M."/>
            <person name="Kohn L."/>
            <person name="Lapalu N."/>
            <person name="Plummer K.M."/>
            <person name="Pradier J.M."/>
            <person name="Quevillon E."/>
            <person name="Sharon A."/>
            <person name="Simon A."/>
            <person name="ten Have A."/>
            <person name="Tudzynski B."/>
            <person name="Tudzynski P."/>
            <person name="Wincker P."/>
            <person name="Andrew M."/>
            <person name="Anthouard V."/>
            <person name="Beever R.E."/>
            <person name="Beffa R."/>
            <person name="Benoit I."/>
            <person name="Bouzid O."/>
            <person name="Brault B."/>
            <person name="Chen Z."/>
            <person name="Choquer M."/>
            <person name="Collemare J."/>
            <person name="Cotton P."/>
            <person name="Danchin E.G."/>
            <person name="Da Silva C."/>
            <person name="Gautier A."/>
            <person name="Giraud C."/>
            <person name="Giraud T."/>
            <person name="Gonzalez C."/>
            <person name="Grossetete S."/>
            <person name="Guldener U."/>
            <person name="Henrissat B."/>
            <person name="Howlett B.J."/>
            <person name="Kodira C."/>
            <person name="Kretschmer M."/>
            <person name="Lappartient A."/>
            <person name="Leroch M."/>
            <person name="Levis C."/>
            <person name="Mauceli E."/>
            <person name="Neuveglise C."/>
            <person name="Oeser B."/>
            <person name="Pearson M."/>
            <person name="Poulain J."/>
            <person name="Poussereau N."/>
            <person name="Quesneville H."/>
            <person name="Rascle C."/>
            <person name="Schumacher J."/>
            <person name="Segurens B."/>
            <person name="Sexton A."/>
            <person name="Silva E."/>
            <person name="Sirven C."/>
            <person name="Soanes D.M."/>
            <person name="Talbot N.J."/>
            <person name="Templeton M."/>
            <person name="Yandava C."/>
            <person name="Yarden O."/>
            <person name="Zeng Q."/>
            <person name="Rollins J.A."/>
            <person name="Lebrun M.H."/>
            <person name="Dickman M."/>
        </authorList>
    </citation>
    <scope>NUCLEOTIDE SEQUENCE [LARGE SCALE GENOMIC DNA]</scope>
    <source>
        <strain evidence="2">T4</strain>
    </source>
</reference>
<sequence length="114" mass="13054">MGNQIIVGHALDHIDESPTKRFLPAPWIEIDELTNEYLVAFAREHARHTYTAEEWKSCIVEKATRLEGRSHTSRGELHLKTIRGADQETTTINKLVVKTKNRLSIISFQRSTIS</sequence>
<dbReference type="HOGENOM" id="CLU_2120739_0_0_1"/>
<protein>
    <submittedName>
        <fullName evidence="1">Uncharacterized protein</fullName>
    </submittedName>
</protein>